<keyword evidence="1" id="KW-1133">Transmembrane helix</keyword>
<dbReference type="KEGG" id="cia:BEN51_10445"/>
<evidence type="ECO:0000313" key="3">
    <source>
        <dbReference type="Proteomes" id="UP000264883"/>
    </source>
</evidence>
<gene>
    <name evidence="2" type="ORF">BEN51_10445</name>
</gene>
<accession>A0A343JEC9</accession>
<dbReference type="RefSeq" id="WP_119866022.1">
    <property type="nucleotide sequence ID" value="NZ_CP016786.1"/>
</dbReference>
<keyword evidence="1" id="KW-0812">Transmembrane</keyword>
<keyword evidence="3" id="KW-1185">Reference proteome</keyword>
<dbReference type="AlphaFoldDB" id="A0A343JEC9"/>
<evidence type="ECO:0000313" key="2">
    <source>
        <dbReference type="EMBL" id="ASW43887.1"/>
    </source>
</evidence>
<sequence length="177" mass="20192">MERNEMIEILIEKTKVTREEAVEALEKTDWDLLEAIIYLERNAKVENTETTKIIEVKAEGQYQGDNNSNKESYGGLGTILGRIARGIAKFIRKANTNFFEIRKDNERPIRIPLIIAALLLIFLSVPTVILLIVGLFCGYKYSLSGPNINCDKVNDVFKKVSETADNVKRDFKESYEE</sequence>
<dbReference type="EMBL" id="CP016786">
    <property type="protein sequence ID" value="ASW43887.1"/>
    <property type="molecule type" value="Genomic_DNA"/>
</dbReference>
<dbReference type="Proteomes" id="UP000264883">
    <property type="component" value="Chromosome"/>
</dbReference>
<dbReference type="OrthoDB" id="3183239at2"/>
<protein>
    <submittedName>
        <fullName evidence="2">DUF4342 domain-containing protein</fullName>
    </submittedName>
</protein>
<dbReference type="InterPro" id="IPR009060">
    <property type="entry name" value="UBA-like_sf"/>
</dbReference>
<evidence type="ECO:0000256" key="1">
    <source>
        <dbReference type="SAM" id="Phobius"/>
    </source>
</evidence>
<dbReference type="Gene3D" id="1.10.8.10">
    <property type="entry name" value="DNA helicase RuvA subunit, C-terminal domain"/>
    <property type="match status" value="1"/>
</dbReference>
<proteinExistence type="predicted"/>
<name>A0A343JEC9_9CLOT</name>
<dbReference type="CDD" id="cd14360">
    <property type="entry name" value="UBA_NAC_like_bac"/>
    <property type="match status" value="1"/>
</dbReference>
<dbReference type="SUPFAM" id="SSF46934">
    <property type="entry name" value="UBA-like"/>
    <property type="match status" value="1"/>
</dbReference>
<keyword evidence="1" id="KW-0472">Membrane</keyword>
<organism evidence="2 3">
    <name type="scientific">Clostridium isatidis</name>
    <dbReference type="NCBI Taxonomy" id="182773"/>
    <lineage>
        <taxon>Bacteria</taxon>
        <taxon>Bacillati</taxon>
        <taxon>Bacillota</taxon>
        <taxon>Clostridia</taxon>
        <taxon>Eubacteriales</taxon>
        <taxon>Clostridiaceae</taxon>
        <taxon>Clostridium</taxon>
    </lineage>
</organism>
<feature type="transmembrane region" description="Helical" evidence="1">
    <location>
        <begin position="111"/>
        <end position="136"/>
    </location>
</feature>
<reference evidence="2 3" key="1">
    <citation type="submission" date="2016-08" db="EMBL/GenBank/DDBJ databases">
        <title>Complete Genome Sequence Of The Indigo Reducing Clostridium isatidis DSM15098.</title>
        <authorList>
            <person name="Little G.T."/>
            <person name="Minton N.P."/>
        </authorList>
    </citation>
    <scope>NUCLEOTIDE SEQUENCE [LARGE SCALE GENOMIC DNA]</scope>
    <source>
        <strain evidence="2 3">DSM 15098</strain>
    </source>
</reference>